<dbReference type="GO" id="GO:0006260">
    <property type="term" value="P:DNA replication"/>
    <property type="evidence" value="ECO:0007669"/>
    <property type="project" value="InterPro"/>
</dbReference>
<reference evidence="4 5" key="1">
    <citation type="submission" date="2014-09" db="EMBL/GenBank/DDBJ databases">
        <title>Vibrio maritimus JCM 19235. (C45) whole genome shotgun sequence.</title>
        <authorList>
            <person name="Sawabe T."/>
            <person name="Meirelles P."/>
            <person name="Nakanishi M."/>
            <person name="Sayaka M."/>
            <person name="Hattori M."/>
            <person name="Ohkuma M."/>
        </authorList>
    </citation>
    <scope>NUCLEOTIDE SEQUENCE [LARGE SCALE GENOMIC DNA]</scope>
    <source>
        <strain evidence="5">JCM19235</strain>
    </source>
</reference>
<keyword evidence="5" id="KW-1185">Reference proteome</keyword>
<dbReference type="Gene3D" id="3.20.70.20">
    <property type="match status" value="1"/>
</dbReference>
<feature type="domain" description="Glycine radical" evidence="3">
    <location>
        <begin position="1"/>
        <end position="92"/>
    </location>
</feature>
<comment type="caution">
    <text evidence="4">The sequence shown here is derived from an EMBL/GenBank/DDBJ whole genome shotgun (WGS) entry which is preliminary data.</text>
</comment>
<accession>A0A090S5P4</accession>
<evidence type="ECO:0000259" key="3">
    <source>
        <dbReference type="PROSITE" id="PS51149"/>
    </source>
</evidence>
<dbReference type="EMBL" id="BBMR01000017">
    <property type="protein sequence ID" value="GAL23010.1"/>
    <property type="molecule type" value="Genomic_DNA"/>
</dbReference>
<reference evidence="4 5" key="2">
    <citation type="submission" date="2014-09" db="EMBL/GenBank/DDBJ databases">
        <authorList>
            <consortium name="NBRP consortium"/>
            <person name="Sawabe T."/>
            <person name="Meirelles P."/>
            <person name="Nakanishi M."/>
            <person name="Sayaka M."/>
            <person name="Hattori M."/>
            <person name="Ohkuma M."/>
        </authorList>
    </citation>
    <scope>NUCLEOTIDE SEQUENCE [LARGE SCALE GENOMIC DNA]</scope>
    <source>
        <strain evidence="5">JCM19235</strain>
    </source>
</reference>
<keyword evidence="4" id="KW-0560">Oxidoreductase</keyword>
<dbReference type="GO" id="GO:0004748">
    <property type="term" value="F:ribonucleoside-diphosphate reductase activity, thioredoxin disulfide as acceptor"/>
    <property type="evidence" value="ECO:0007669"/>
    <property type="project" value="TreeGrafter"/>
</dbReference>
<dbReference type="InterPro" id="IPR001150">
    <property type="entry name" value="Gly_radical"/>
</dbReference>
<dbReference type="InterPro" id="IPR019777">
    <property type="entry name" value="Form_AcTrfase_GR_CS"/>
</dbReference>
<organism evidence="4 5">
    <name type="scientific">Vibrio maritimus</name>
    <dbReference type="NCBI Taxonomy" id="990268"/>
    <lineage>
        <taxon>Bacteria</taxon>
        <taxon>Pseudomonadati</taxon>
        <taxon>Pseudomonadota</taxon>
        <taxon>Gammaproteobacteria</taxon>
        <taxon>Vibrionales</taxon>
        <taxon>Vibrionaceae</taxon>
        <taxon>Vibrio</taxon>
    </lineage>
</organism>
<dbReference type="InterPro" id="IPR012833">
    <property type="entry name" value="NrdD"/>
</dbReference>
<dbReference type="STRING" id="990268.JCM19235_1311"/>
<gene>
    <name evidence="4" type="ORF">JCM19235_1311</name>
</gene>
<dbReference type="Proteomes" id="UP000029228">
    <property type="component" value="Unassembled WGS sequence"/>
</dbReference>
<sequence>MTDNLEGLERIWDYTYNIIPYFGTNTPIDRCSCGWSGEAIATESGFECPHCHNKGSGLSVTRRVCGYLGNPDSRPFNKGKQQEVINRVKHHE</sequence>
<keyword evidence="1 2" id="KW-0556">Organic radical</keyword>
<dbReference type="EC" id="1.17.4.2" evidence="4"/>
<evidence type="ECO:0000256" key="2">
    <source>
        <dbReference type="PROSITE-ProRule" id="PRU00493"/>
    </source>
</evidence>
<dbReference type="GO" id="GO:0031250">
    <property type="term" value="C:anaerobic ribonucleoside-triphosphate reductase complex"/>
    <property type="evidence" value="ECO:0007669"/>
    <property type="project" value="TreeGrafter"/>
</dbReference>
<proteinExistence type="predicted"/>
<evidence type="ECO:0000256" key="1">
    <source>
        <dbReference type="ARBA" id="ARBA00022818"/>
    </source>
</evidence>
<dbReference type="GO" id="GO:0008998">
    <property type="term" value="F:ribonucleoside-triphosphate reductase (thioredoxin) activity"/>
    <property type="evidence" value="ECO:0007669"/>
    <property type="project" value="UniProtKB-EC"/>
</dbReference>
<dbReference type="Pfam" id="PF13597">
    <property type="entry name" value="NRDD"/>
    <property type="match status" value="1"/>
</dbReference>
<dbReference type="PANTHER" id="PTHR21075:SF0">
    <property type="entry name" value="ANAEROBIC RIBONUCLEOSIDE-TRIPHOSPHATE REDUCTASE"/>
    <property type="match status" value="1"/>
</dbReference>
<dbReference type="SUPFAM" id="SSF51998">
    <property type="entry name" value="PFL-like glycyl radical enzymes"/>
    <property type="match status" value="1"/>
</dbReference>
<name>A0A090S5P4_9VIBR</name>
<dbReference type="PROSITE" id="PS00850">
    <property type="entry name" value="GLY_RADICAL_1"/>
    <property type="match status" value="1"/>
</dbReference>
<protein>
    <submittedName>
        <fullName evidence="4">Ribonucleotide reductase of class III anaerobic large subunit</fullName>
        <ecNumber evidence="4">1.17.4.2</ecNumber>
    </submittedName>
</protein>
<dbReference type="PROSITE" id="PS51149">
    <property type="entry name" value="GLY_RADICAL_2"/>
    <property type="match status" value="1"/>
</dbReference>
<dbReference type="PANTHER" id="PTHR21075">
    <property type="entry name" value="ANAEROBIC RIBONUCLEOSIDE-TRIPHOSPHATE REDUCTASE"/>
    <property type="match status" value="1"/>
</dbReference>
<dbReference type="AlphaFoldDB" id="A0A090S5P4"/>
<evidence type="ECO:0000313" key="4">
    <source>
        <dbReference type="EMBL" id="GAL23010.1"/>
    </source>
</evidence>
<evidence type="ECO:0000313" key="5">
    <source>
        <dbReference type="Proteomes" id="UP000029228"/>
    </source>
</evidence>
<feature type="modified residue" description="Glycine radical" evidence="2">
    <location>
        <position position="66"/>
    </location>
</feature>
<dbReference type="GO" id="GO:0009265">
    <property type="term" value="P:2'-deoxyribonucleotide biosynthetic process"/>
    <property type="evidence" value="ECO:0007669"/>
    <property type="project" value="TreeGrafter"/>
</dbReference>